<accession>A0A4C1ZCI2</accession>
<reference evidence="1 2" key="1">
    <citation type="journal article" date="2019" name="Commun. Biol.">
        <title>The bagworm genome reveals a unique fibroin gene that provides high tensile strength.</title>
        <authorList>
            <person name="Kono N."/>
            <person name="Nakamura H."/>
            <person name="Ohtoshi R."/>
            <person name="Tomita M."/>
            <person name="Numata K."/>
            <person name="Arakawa K."/>
        </authorList>
    </citation>
    <scope>NUCLEOTIDE SEQUENCE [LARGE SCALE GENOMIC DNA]</scope>
</reference>
<proteinExistence type="predicted"/>
<evidence type="ECO:0000313" key="2">
    <source>
        <dbReference type="Proteomes" id="UP000299102"/>
    </source>
</evidence>
<dbReference type="EMBL" id="BGZK01001671">
    <property type="protein sequence ID" value="GBP84315.1"/>
    <property type="molecule type" value="Genomic_DNA"/>
</dbReference>
<dbReference type="Proteomes" id="UP000299102">
    <property type="component" value="Unassembled WGS sequence"/>
</dbReference>
<keyword evidence="2" id="KW-1185">Reference proteome</keyword>
<evidence type="ECO:0000313" key="1">
    <source>
        <dbReference type="EMBL" id="GBP84315.1"/>
    </source>
</evidence>
<gene>
    <name evidence="1" type="ORF">EVAR_66303_1</name>
</gene>
<organism evidence="1 2">
    <name type="scientific">Eumeta variegata</name>
    <name type="common">Bagworm moth</name>
    <name type="synonym">Eumeta japonica</name>
    <dbReference type="NCBI Taxonomy" id="151549"/>
    <lineage>
        <taxon>Eukaryota</taxon>
        <taxon>Metazoa</taxon>
        <taxon>Ecdysozoa</taxon>
        <taxon>Arthropoda</taxon>
        <taxon>Hexapoda</taxon>
        <taxon>Insecta</taxon>
        <taxon>Pterygota</taxon>
        <taxon>Neoptera</taxon>
        <taxon>Endopterygota</taxon>
        <taxon>Lepidoptera</taxon>
        <taxon>Glossata</taxon>
        <taxon>Ditrysia</taxon>
        <taxon>Tineoidea</taxon>
        <taxon>Psychidae</taxon>
        <taxon>Oiketicinae</taxon>
        <taxon>Eumeta</taxon>
    </lineage>
</organism>
<comment type="caution">
    <text evidence="1">The sequence shown here is derived from an EMBL/GenBank/DDBJ whole genome shotgun (WGS) entry which is preliminary data.</text>
</comment>
<protein>
    <submittedName>
        <fullName evidence="1">Uncharacterized protein</fullName>
    </submittedName>
</protein>
<sequence length="166" mass="18972">MKVKWAIEIHTHFTKRIGGSCCFRLHNWEPKASFPLASNRTATRKSVTLCKTFRRLLYRDTAYRVVSTPSGLALKGDGRRIVLSASKSTIEIERETRLNLHVARRFLNASQNVSENDVTLRCIGGNMTTFKNALVDRRPNVSKKIDALSYKIHRRWDDARACRGPV</sequence>
<dbReference type="AlphaFoldDB" id="A0A4C1ZCI2"/>
<name>A0A4C1ZCI2_EUMVA</name>